<feature type="domain" description="SLBB" evidence="18">
    <location>
        <begin position="321"/>
        <end position="404"/>
    </location>
</feature>
<keyword evidence="9" id="KW-0406">Ion transport</keyword>
<evidence type="ECO:0000259" key="18">
    <source>
        <dbReference type="Pfam" id="PF22461"/>
    </source>
</evidence>
<evidence type="ECO:0000256" key="9">
    <source>
        <dbReference type="ARBA" id="ARBA00023065"/>
    </source>
</evidence>
<feature type="region of interest" description="Disordered" evidence="15">
    <location>
        <begin position="32"/>
        <end position="52"/>
    </location>
</feature>
<evidence type="ECO:0000256" key="7">
    <source>
        <dbReference type="ARBA" id="ARBA00022729"/>
    </source>
</evidence>
<dbReference type="KEGG" id="knv:Pan216_50950"/>
<protein>
    <submittedName>
        <fullName evidence="19">Polysaccharide biosynthesis/export protein</fullName>
    </submittedName>
</protein>
<dbReference type="Gene3D" id="3.10.560.10">
    <property type="entry name" value="Outer membrane lipoprotein wza domain like"/>
    <property type="match status" value="1"/>
</dbReference>
<feature type="domain" description="Polysaccharide export protein N-terminal" evidence="17">
    <location>
        <begin position="242"/>
        <end position="314"/>
    </location>
</feature>
<keyword evidence="11" id="KW-0472">Membrane</keyword>
<comment type="subcellular location">
    <subcellularLocation>
        <location evidence="1">Cell outer membrane</location>
        <topology evidence="1">Multi-pass membrane protein</topology>
    </subcellularLocation>
</comment>
<accession>A0A518BB46</accession>
<organism evidence="19 20">
    <name type="scientific">Kolteria novifilia</name>
    <dbReference type="NCBI Taxonomy" id="2527975"/>
    <lineage>
        <taxon>Bacteria</taxon>
        <taxon>Pseudomonadati</taxon>
        <taxon>Planctomycetota</taxon>
        <taxon>Planctomycetia</taxon>
        <taxon>Kolteriales</taxon>
        <taxon>Kolteriaceae</taxon>
        <taxon>Kolteria</taxon>
    </lineage>
</organism>
<evidence type="ECO:0000256" key="6">
    <source>
        <dbReference type="ARBA" id="ARBA00022692"/>
    </source>
</evidence>
<dbReference type="InterPro" id="IPR003715">
    <property type="entry name" value="Poly_export_N"/>
</dbReference>
<name>A0A518BB46_9BACT</name>
<feature type="signal peptide" evidence="16">
    <location>
        <begin position="1"/>
        <end position="22"/>
    </location>
</feature>
<dbReference type="EMBL" id="CP036279">
    <property type="protein sequence ID" value="QDU64206.1"/>
    <property type="molecule type" value="Genomic_DNA"/>
</dbReference>
<keyword evidence="6" id="KW-0812">Transmembrane</keyword>
<dbReference type="Proteomes" id="UP000317093">
    <property type="component" value="Chromosome"/>
</dbReference>
<evidence type="ECO:0000256" key="1">
    <source>
        <dbReference type="ARBA" id="ARBA00004571"/>
    </source>
</evidence>
<sequence precursor="true">MKTNARAYRSLLVAPLLSLALAGCGTLGGGGAPKAPGGTPRFITPSLPMLNTNPPINGEVSENERRDDELQLVGFESLEGVPAEASDVEEEKMILLPTPTSRRPSSGARAAVPSRGNGTRFVDDAIGAPSGSVLAAGPEEIGQTPMLSVGDSWYEEPVYVDAEEASVESAEESSSTVCRVNCRKHGAHRCRHAKHHHKVKKAERQLMKELGVIKKGPGKRWRDLGFDDPCFPRELRMTSLPLYMIAPPDVLVIQSSGLLKGRPLCGERLVRQDGTIGLGYYGQVHVAGLTMMEAEQKIRERLSEYVQNPMVYLDLEASKSKAFYVVGQVREEGRYPVTGSDTVLDAIMLAGGLKHDACVHRIHVARPNPGGGADQILKVDWKAISSCGDTRTNYQLMPGDRIVVPEKVLGIFWAL</sequence>
<dbReference type="GO" id="GO:0015288">
    <property type="term" value="F:porin activity"/>
    <property type="evidence" value="ECO:0007669"/>
    <property type="project" value="UniProtKB-KW"/>
</dbReference>
<evidence type="ECO:0000256" key="13">
    <source>
        <dbReference type="ARBA" id="ARBA00023237"/>
    </source>
</evidence>
<dbReference type="InterPro" id="IPR049712">
    <property type="entry name" value="Poly_export"/>
</dbReference>
<evidence type="ECO:0000256" key="14">
    <source>
        <dbReference type="ARBA" id="ARBA00023288"/>
    </source>
</evidence>
<dbReference type="Pfam" id="PF22461">
    <property type="entry name" value="SLBB_2"/>
    <property type="match status" value="1"/>
</dbReference>
<reference evidence="19 20" key="1">
    <citation type="submission" date="2019-02" db="EMBL/GenBank/DDBJ databases">
        <title>Deep-cultivation of Planctomycetes and their phenomic and genomic characterization uncovers novel biology.</title>
        <authorList>
            <person name="Wiegand S."/>
            <person name="Jogler M."/>
            <person name="Boedeker C."/>
            <person name="Pinto D."/>
            <person name="Vollmers J."/>
            <person name="Rivas-Marin E."/>
            <person name="Kohn T."/>
            <person name="Peeters S.H."/>
            <person name="Heuer A."/>
            <person name="Rast P."/>
            <person name="Oberbeckmann S."/>
            <person name="Bunk B."/>
            <person name="Jeske O."/>
            <person name="Meyerdierks A."/>
            <person name="Storesund J.E."/>
            <person name="Kallscheuer N."/>
            <person name="Luecker S."/>
            <person name="Lage O.M."/>
            <person name="Pohl T."/>
            <person name="Merkel B.J."/>
            <person name="Hornburger P."/>
            <person name="Mueller R.-W."/>
            <person name="Bruemmer F."/>
            <person name="Labrenz M."/>
            <person name="Spormann A.M."/>
            <person name="Op den Camp H."/>
            <person name="Overmann J."/>
            <person name="Amann R."/>
            <person name="Jetten M.S.M."/>
            <person name="Mascher T."/>
            <person name="Medema M.H."/>
            <person name="Devos D.P."/>
            <person name="Kaster A.-K."/>
            <person name="Ovreas L."/>
            <person name="Rohde M."/>
            <person name="Galperin M.Y."/>
            <person name="Jogler C."/>
        </authorList>
    </citation>
    <scope>NUCLEOTIDE SEQUENCE [LARGE SCALE GENOMIC DNA]</scope>
    <source>
        <strain evidence="19 20">Pan216</strain>
    </source>
</reference>
<dbReference type="AlphaFoldDB" id="A0A518BB46"/>
<keyword evidence="20" id="KW-1185">Reference proteome</keyword>
<dbReference type="PROSITE" id="PS51257">
    <property type="entry name" value="PROKAR_LIPOPROTEIN"/>
    <property type="match status" value="1"/>
</dbReference>
<keyword evidence="14" id="KW-0449">Lipoprotein</keyword>
<evidence type="ECO:0000256" key="2">
    <source>
        <dbReference type="ARBA" id="ARBA00009450"/>
    </source>
</evidence>
<evidence type="ECO:0000256" key="8">
    <source>
        <dbReference type="ARBA" id="ARBA00023047"/>
    </source>
</evidence>
<evidence type="ECO:0000259" key="17">
    <source>
        <dbReference type="Pfam" id="PF02563"/>
    </source>
</evidence>
<keyword evidence="5" id="KW-0762">Sugar transport</keyword>
<dbReference type="PANTHER" id="PTHR33619">
    <property type="entry name" value="POLYSACCHARIDE EXPORT PROTEIN GFCE-RELATED"/>
    <property type="match status" value="1"/>
</dbReference>
<evidence type="ECO:0000313" key="20">
    <source>
        <dbReference type="Proteomes" id="UP000317093"/>
    </source>
</evidence>
<dbReference type="OrthoDB" id="279464at2"/>
<evidence type="ECO:0000313" key="19">
    <source>
        <dbReference type="EMBL" id="QDU64206.1"/>
    </source>
</evidence>
<evidence type="ECO:0000256" key="4">
    <source>
        <dbReference type="ARBA" id="ARBA00022452"/>
    </source>
</evidence>
<dbReference type="GO" id="GO:0006811">
    <property type="term" value="P:monoatomic ion transport"/>
    <property type="evidence" value="ECO:0007669"/>
    <property type="project" value="UniProtKB-KW"/>
</dbReference>
<dbReference type="GO" id="GO:0009279">
    <property type="term" value="C:cell outer membrane"/>
    <property type="evidence" value="ECO:0007669"/>
    <property type="project" value="UniProtKB-SubCell"/>
</dbReference>
<keyword evidence="8" id="KW-0625">Polysaccharide transport</keyword>
<feature type="chain" id="PRO_5021714449" evidence="16">
    <location>
        <begin position="23"/>
        <end position="415"/>
    </location>
</feature>
<keyword evidence="10" id="KW-0626">Porin</keyword>
<feature type="region of interest" description="Disordered" evidence="15">
    <location>
        <begin position="98"/>
        <end position="123"/>
    </location>
</feature>
<dbReference type="PANTHER" id="PTHR33619:SF3">
    <property type="entry name" value="POLYSACCHARIDE EXPORT PROTEIN GFCE-RELATED"/>
    <property type="match status" value="1"/>
</dbReference>
<dbReference type="Pfam" id="PF02563">
    <property type="entry name" value="Poly_export"/>
    <property type="match status" value="1"/>
</dbReference>
<keyword evidence="13" id="KW-0998">Cell outer membrane</keyword>
<evidence type="ECO:0000256" key="15">
    <source>
        <dbReference type="SAM" id="MobiDB-lite"/>
    </source>
</evidence>
<dbReference type="InterPro" id="IPR054765">
    <property type="entry name" value="SLBB_dom"/>
</dbReference>
<evidence type="ECO:0000256" key="16">
    <source>
        <dbReference type="SAM" id="SignalP"/>
    </source>
</evidence>
<keyword evidence="7 16" id="KW-0732">Signal</keyword>
<evidence type="ECO:0000256" key="12">
    <source>
        <dbReference type="ARBA" id="ARBA00023139"/>
    </source>
</evidence>
<evidence type="ECO:0000256" key="10">
    <source>
        <dbReference type="ARBA" id="ARBA00023114"/>
    </source>
</evidence>
<gene>
    <name evidence="19" type="ORF">Pan216_50950</name>
</gene>
<evidence type="ECO:0000256" key="3">
    <source>
        <dbReference type="ARBA" id="ARBA00022448"/>
    </source>
</evidence>
<proteinExistence type="inferred from homology"/>
<evidence type="ECO:0000256" key="5">
    <source>
        <dbReference type="ARBA" id="ARBA00022597"/>
    </source>
</evidence>
<comment type="similarity">
    <text evidence="2">Belongs to the BexD/CtrA/VexA family.</text>
</comment>
<dbReference type="GO" id="GO:0015159">
    <property type="term" value="F:polysaccharide transmembrane transporter activity"/>
    <property type="evidence" value="ECO:0007669"/>
    <property type="project" value="InterPro"/>
</dbReference>
<dbReference type="RefSeq" id="WP_145262247.1">
    <property type="nucleotide sequence ID" value="NZ_CP036279.1"/>
</dbReference>
<keyword evidence="12" id="KW-0564">Palmitate</keyword>
<dbReference type="GO" id="GO:0046930">
    <property type="term" value="C:pore complex"/>
    <property type="evidence" value="ECO:0007669"/>
    <property type="project" value="UniProtKB-KW"/>
</dbReference>
<keyword evidence="3" id="KW-0813">Transport</keyword>
<keyword evidence="4" id="KW-1134">Transmembrane beta strand</keyword>
<evidence type="ECO:0000256" key="11">
    <source>
        <dbReference type="ARBA" id="ARBA00023136"/>
    </source>
</evidence>